<feature type="compositionally biased region" description="Polar residues" evidence="1">
    <location>
        <begin position="111"/>
        <end position="120"/>
    </location>
</feature>
<evidence type="ECO:0000256" key="1">
    <source>
        <dbReference type="SAM" id="MobiDB-lite"/>
    </source>
</evidence>
<feature type="compositionally biased region" description="Polar residues" evidence="1">
    <location>
        <begin position="206"/>
        <end position="229"/>
    </location>
</feature>
<feature type="compositionally biased region" description="Low complexity" evidence="1">
    <location>
        <begin position="461"/>
        <end position="485"/>
    </location>
</feature>
<feature type="compositionally biased region" description="Low complexity" evidence="1">
    <location>
        <begin position="84"/>
        <end position="103"/>
    </location>
</feature>
<reference evidence="2" key="2">
    <citation type="journal article" date="2021" name="World Allergy Organ. J.">
        <title>Chromosome-level assembly of Dermatophagoides farinae genome and transcriptome reveals two novel allergens Der f 37 and Der f 39.</title>
        <authorList>
            <person name="Chen J."/>
            <person name="Cai Z."/>
            <person name="Fan D."/>
            <person name="Hu J."/>
            <person name="Hou Y."/>
            <person name="He Y."/>
            <person name="Zhang Z."/>
            <person name="Zhao Z."/>
            <person name="Gao P."/>
            <person name="Hu W."/>
            <person name="Sun J."/>
            <person name="Li J."/>
            <person name="Ji K."/>
        </authorList>
    </citation>
    <scope>NUCLEOTIDE SEQUENCE</scope>
    <source>
        <strain evidence="2">JKM2019</strain>
    </source>
</reference>
<name>A0A9D4P9K7_DERFA</name>
<feature type="region of interest" description="Disordered" evidence="1">
    <location>
        <begin position="136"/>
        <end position="165"/>
    </location>
</feature>
<accession>A0A9D4P9K7</accession>
<dbReference type="EMBL" id="SDOV01000001">
    <property type="protein sequence ID" value="KAH7645575.1"/>
    <property type="molecule type" value="Genomic_DNA"/>
</dbReference>
<feature type="region of interest" description="Disordered" evidence="1">
    <location>
        <begin position="427"/>
        <end position="500"/>
    </location>
</feature>
<feature type="compositionally biased region" description="Low complexity" evidence="1">
    <location>
        <begin position="916"/>
        <end position="940"/>
    </location>
</feature>
<feature type="compositionally biased region" description="Pro residues" evidence="1">
    <location>
        <begin position="189"/>
        <end position="205"/>
    </location>
</feature>
<feature type="compositionally biased region" description="Low complexity" evidence="1">
    <location>
        <begin position="293"/>
        <end position="318"/>
    </location>
</feature>
<dbReference type="AlphaFoldDB" id="A0A9D4P9K7"/>
<feature type="region of interest" description="Disordered" evidence="1">
    <location>
        <begin position="18"/>
        <end position="120"/>
    </location>
</feature>
<organism evidence="2">
    <name type="scientific">Dermatophagoides farinae</name>
    <name type="common">American house dust mite</name>
    <dbReference type="NCBI Taxonomy" id="6954"/>
    <lineage>
        <taxon>Eukaryota</taxon>
        <taxon>Metazoa</taxon>
        <taxon>Ecdysozoa</taxon>
        <taxon>Arthropoda</taxon>
        <taxon>Chelicerata</taxon>
        <taxon>Arachnida</taxon>
        <taxon>Acari</taxon>
        <taxon>Acariformes</taxon>
        <taxon>Sarcoptiformes</taxon>
        <taxon>Astigmata</taxon>
        <taxon>Psoroptidia</taxon>
        <taxon>Analgoidea</taxon>
        <taxon>Pyroglyphidae</taxon>
        <taxon>Dermatophagoidinae</taxon>
        <taxon>Dermatophagoides</taxon>
    </lineage>
</organism>
<feature type="compositionally biased region" description="Low complexity" evidence="1">
    <location>
        <begin position="578"/>
        <end position="596"/>
    </location>
</feature>
<feature type="region of interest" description="Disordered" evidence="1">
    <location>
        <begin position="182"/>
        <end position="229"/>
    </location>
</feature>
<feature type="compositionally biased region" description="Polar residues" evidence="1">
    <location>
        <begin position="144"/>
        <end position="163"/>
    </location>
</feature>
<feature type="region of interest" description="Disordered" evidence="1">
    <location>
        <begin position="269"/>
        <end position="325"/>
    </location>
</feature>
<comment type="caution">
    <text evidence="2">The sequence shown here is derived from an EMBL/GenBank/DDBJ whole genome shotgun (WGS) entry which is preliminary data.</text>
</comment>
<feature type="region of interest" description="Disordered" evidence="1">
    <location>
        <begin position="730"/>
        <end position="749"/>
    </location>
</feature>
<dbReference type="Proteomes" id="UP000828236">
    <property type="component" value="Unassembled WGS sequence"/>
</dbReference>
<feature type="compositionally biased region" description="Low complexity" evidence="1">
    <location>
        <begin position="28"/>
        <end position="41"/>
    </location>
</feature>
<feature type="compositionally biased region" description="Polar residues" evidence="1">
    <location>
        <begin position="568"/>
        <end position="577"/>
    </location>
</feature>
<feature type="region of interest" description="Disordered" evidence="1">
    <location>
        <begin position="806"/>
        <end position="845"/>
    </location>
</feature>
<protein>
    <submittedName>
        <fullName evidence="2">Uncharacterized protein</fullName>
    </submittedName>
</protein>
<gene>
    <name evidence="2" type="ORF">HUG17_1113</name>
</gene>
<reference evidence="2" key="1">
    <citation type="submission" date="2020-06" db="EMBL/GenBank/DDBJ databases">
        <authorList>
            <person name="Ji K."/>
            <person name="Li J."/>
        </authorList>
    </citation>
    <scope>NUCLEOTIDE SEQUENCE</scope>
    <source>
        <strain evidence="2">JKM2019</strain>
        <tissue evidence="2">Whole body</tissue>
    </source>
</reference>
<feature type="region of interest" description="Disordered" evidence="1">
    <location>
        <begin position="916"/>
        <end position="944"/>
    </location>
</feature>
<feature type="region of interest" description="Disordered" evidence="1">
    <location>
        <begin position="561"/>
        <end position="597"/>
    </location>
</feature>
<evidence type="ECO:0000313" key="2">
    <source>
        <dbReference type="EMBL" id="KAH7645575.1"/>
    </source>
</evidence>
<sequence length="976" mass="109028">MAITIPIVYSNEMIEDNNEENGSMLQKSASQQYPSFESSSSNFDQRNEEFGLRKSNPFESHQMNMDNNDGDYSTQQSQHQYDTSMNDGQNNNNNNNGDSSMQSPYREFGPKSNQESGSFTPVSLSVDEAFRKYFPNEKDAQDGPYSQQSQGQSMDGYSNQQANGDKGVVNIDSIREIVEKQPLARPDPFDPPSPPLSAFLPPPPNSQLVESSGSQQPDQHQYQQAMASQTTLPEQIAANMPQSDSGSSQAYMNQAHPQIPIQPINTFKAQEPDMPQSSFINPPPMMSQPPPSKFSFSKDSIISIDNGNNDNDNNNDSGLSDENEDEGYAYNTENIDENGKKVLVYQRPVDLPELNTGNKFDIYGQSGHTGQSSNQEISSIYHKQNDQSLSSMDQGMNIQDSLMNNDNYKYQNEITIQRDKQSMDNDMFQMNPIDMRPPPPPPSFFTDFTDYEPSGHSFQNQPQPSHQSEQRHQQQQQHQQSWTPQNHNNMPSMDFGGGKMTEGLQQIEYGGFVPIKKPHISNSDMNNQQPLNGGDYMVQNGPQSKAPYEYNANNNVEYVQQPLPSPQPQMGNMIQITPSSPQQGSQSMPPSQQSKQTFRQNLNFESEYHGPGSFNEPPSIFDTPNIHHNYLPLSAPSSHQQQMSTQNGGGYPQEHEHFHVNKIHDIHVKPLYGKDATKKLRELGINEDEFYGTVNKILQKSRPMGKPNKHFETSSSRMPLLPPYLPKVNLYRAPPKNRPRPFGNNGRKKNRFYHNNLIAEDIELKFLKDELPPGASYNPRDVGLDESVLAQLHLLDSGIGGYRFPGPMSNGQHSHHRPLFRKPSVPYKKSNAAASSSGSSGGSGPHAMNSMIMPFIYQSSNAQHNTNRSPHSTSSITRNKGFYPAYGYRAAASELKPQFILPKGKHFKFLHQKQQQKITPTDSSNLNLFLSPSSSTSSSSATTIDGGQRPLANIFGIRSIKGIRSLVSYLTGGVSG</sequence>
<feature type="compositionally biased region" description="Pro residues" evidence="1">
    <location>
        <begin position="281"/>
        <end position="292"/>
    </location>
</feature>
<feature type="compositionally biased region" description="Polar residues" evidence="1">
    <location>
        <begin position="57"/>
        <end position="83"/>
    </location>
</feature>
<proteinExistence type="predicted"/>